<organism evidence="13 14">
    <name type="scientific">Johnsonella ignava ATCC 51276</name>
    <dbReference type="NCBI Taxonomy" id="679200"/>
    <lineage>
        <taxon>Bacteria</taxon>
        <taxon>Bacillati</taxon>
        <taxon>Bacillota</taxon>
        <taxon>Clostridia</taxon>
        <taxon>Lachnospirales</taxon>
        <taxon>Lachnospiraceae</taxon>
        <taxon>Johnsonella</taxon>
    </lineage>
</organism>
<evidence type="ECO:0000259" key="12">
    <source>
        <dbReference type="Pfam" id="PF13735"/>
    </source>
</evidence>
<keyword evidence="14" id="KW-1185">Reference proteome</keyword>
<dbReference type="NCBIfam" id="NF009814">
    <property type="entry name" value="PRK13299.1"/>
    <property type="match status" value="1"/>
</dbReference>
<comment type="similarity">
    <text evidence="9">Belongs to the tRNA nucleotidyltransferase/poly(A) polymerase family.</text>
</comment>
<evidence type="ECO:0000256" key="5">
    <source>
        <dbReference type="ARBA" id="ARBA00022723"/>
    </source>
</evidence>
<evidence type="ECO:0000256" key="8">
    <source>
        <dbReference type="ARBA" id="ARBA00022884"/>
    </source>
</evidence>
<keyword evidence="6" id="KW-0547">Nucleotide-binding</keyword>
<dbReference type="Proteomes" id="UP000003011">
    <property type="component" value="Unassembled WGS sequence"/>
</dbReference>
<evidence type="ECO:0000256" key="3">
    <source>
        <dbReference type="ARBA" id="ARBA00022694"/>
    </source>
</evidence>
<evidence type="ECO:0000256" key="1">
    <source>
        <dbReference type="ARBA" id="ARBA00001946"/>
    </source>
</evidence>
<dbReference type="PANTHER" id="PTHR46173:SF1">
    <property type="entry name" value="CCA TRNA NUCLEOTIDYLTRANSFERASE 1, MITOCHONDRIAL"/>
    <property type="match status" value="1"/>
</dbReference>
<dbReference type="RefSeq" id="WP_005540814.1">
    <property type="nucleotide sequence ID" value="NZ_JH378832.1"/>
</dbReference>
<gene>
    <name evidence="13" type="ORF">HMPREF9333_01284</name>
</gene>
<evidence type="ECO:0000256" key="2">
    <source>
        <dbReference type="ARBA" id="ARBA00022679"/>
    </source>
</evidence>
<evidence type="ECO:0000256" key="7">
    <source>
        <dbReference type="ARBA" id="ARBA00022842"/>
    </source>
</evidence>
<dbReference type="SUPFAM" id="SSF81891">
    <property type="entry name" value="Poly A polymerase C-terminal region-like"/>
    <property type="match status" value="1"/>
</dbReference>
<keyword evidence="2 9" id="KW-0808">Transferase</keyword>
<evidence type="ECO:0000256" key="6">
    <source>
        <dbReference type="ARBA" id="ARBA00022741"/>
    </source>
</evidence>
<dbReference type="InterPro" id="IPR032828">
    <property type="entry name" value="PolyA_RNA-bd"/>
</dbReference>
<dbReference type="Gene3D" id="1.10.3090.10">
    <property type="entry name" value="cca-adding enzyme, domain 2"/>
    <property type="match status" value="1"/>
</dbReference>
<feature type="domain" description="tRNA nucleotidyltransferase/poly(A) polymerase RNA and SrmB- binding" evidence="11">
    <location>
        <begin position="171"/>
        <end position="231"/>
    </location>
</feature>
<comment type="caution">
    <text evidence="13">The sequence shown here is derived from an EMBL/GenBank/DDBJ whole genome shotgun (WGS) entry which is preliminary data.</text>
</comment>
<proteinExistence type="inferred from homology"/>
<dbReference type="InterPro" id="IPR032810">
    <property type="entry name" value="CCA-adding_enz_C"/>
</dbReference>
<evidence type="ECO:0000313" key="14">
    <source>
        <dbReference type="Proteomes" id="UP000003011"/>
    </source>
</evidence>
<dbReference type="GO" id="GO:0000166">
    <property type="term" value="F:nucleotide binding"/>
    <property type="evidence" value="ECO:0007669"/>
    <property type="project" value="UniProtKB-KW"/>
</dbReference>
<keyword evidence="8 9" id="KW-0694">RNA-binding</keyword>
<name>G5GI94_9FIRM</name>
<dbReference type="PATRIC" id="fig|679200.3.peg.1367"/>
<keyword evidence="4" id="KW-0548">Nucleotidyltransferase</keyword>
<feature type="domain" description="CCA-adding enzyme C-terminal" evidence="12">
    <location>
        <begin position="253"/>
        <end position="403"/>
    </location>
</feature>
<dbReference type="GO" id="GO:0000049">
    <property type="term" value="F:tRNA binding"/>
    <property type="evidence" value="ECO:0007669"/>
    <property type="project" value="TreeGrafter"/>
</dbReference>
<evidence type="ECO:0000259" key="10">
    <source>
        <dbReference type="Pfam" id="PF01743"/>
    </source>
</evidence>
<reference evidence="13 14" key="1">
    <citation type="submission" date="2011-08" db="EMBL/GenBank/DDBJ databases">
        <title>The Genome Sequence of Johnsonella ignava ATCC 51276.</title>
        <authorList>
            <consortium name="The Broad Institute Genome Sequencing Platform"/>
            <person name="Earl A."/>
            <person name="Ward D."/>
            <person name="Feldgarden M."/>
            <person name="Gevers D."/>
            <person name="Izard J."/>
            <person name="Blanton J.M."/>
            <person name="Baranova O.V."/>
            <person name="Dewhirst F.E."/>
            <person name="Young S.K."/>
            <person name="Zeng Q."/>
            <person name="Gargeya S."/>
            <person name="Fitzgerald M."/>
            <person name="Haas B."/>
            <person name="Abouelleil A."/>
            <person name="Alvarado L."/>
            <person name="Arachchi H.M."/>
            <person name="Berlin A."/>
            <person name="Brown A."/>
            <person name="Chapman S.B."/>
            <person name="Chen Z."/>
            <person name="Dunbar C."/>
            <person name="Freedman E."/>
            <person name="Gearin G."/>
            <person name="Gellesch M."/>
            <person name="Goldberg J."/>
            <person name="Griggs A."/>
            <person name="Gujja S."/>
            <person name="Heiman D."/>
            <person name="Howarth C."/>
            <person name="Larson L."/>
            <person name="Lui A."/>
            <person name="MacDonald P.J.P."/>
            <person name="Montmayeur A."/>
            <person name="Murphy C."/>
            <person name="Neiman D."/>
            <person name="Pearson M."/>
            <person name="Priest M."/>
            <person name="Roberts A."/>
            <person name="Saif S."/>
            <person name="Shea T."/>
            <person name="Shenoy N."/>
            <person name="Sisk P."/>
            <person name="Stolte C."/>
            <person name="Sykes S."/>
            <person name="Wortman J."/>
            <person name="Nusbaum C."/>
            <person name="Birren B."/>
        </authorList>
    </citation>
    <scope>NUCLEOTIDE SEQUENCE [LARGE SCALE GENOMIC DNA]</scope>
    <source>
        <strain evidence="13 14">ATCC 51276</strain>
    </source>
</reference>
<keyword evidence="3" id="KW-0819">tRNA processing</keyword>
<evidence type="ECO:0000259" key="11">
    <source>
        <dbReference type="Pfam" id="PF12627"/>
    </source>
</evidence>
<dbReference type="GO" id="GO:0016779">
    <property type="term" value="F:nucleotidyltransferase activity"/>
    <property type="evidence" value="ECO:0007669"/>
    <property type="project" value="UniProtKB-KW"/>
</dbReference>
<dbReference type="HOGENOM" id="CLU_015961_3_1_9"/>
<dbReference type="CDD" id="cd05398">
    <property type="entry name" value="NT_ClassII-CCAase"/>
    <property type="match status" value="1"/>
</dbReference>
<dbReference type="InterPro" id="IPR050264">
    <property type="entry name" value="Bact_CCA-adding_enz_type3_sf"/>
</dbReference>
<sequence>MMHIELNEDVKYIINRLKKAGFEAYAVGGCIRDSIMGLSPGDWDITTNAKPYEIKKYFKRSIDTGIEHGTVTLLINKNAYEVTTYRVDGKYSDGRHPDGVMFCSSLTEDLKRRDFTINAMAYNDDEGLIDSFGGSEDIKKRTVRCVGDPNERFLEDGLRMLRAVRFCAVLDFKMEKNTYEAIKLLHKRLSSVSSERIFIELDKILRSKHPEYIRFIFESGLYKYCFREFDKMDISDMELLVYAGDIPNKRYIRWAAFMRNLDVGTIKAILRGLKADNDCINKTSVLAQFIKEDIPDSKSGLKRLLLKIGKELLEAVIIIKSSKLAKYDDKLGYLDAKQLEKIKNNLNEIYKYNEPYSIDMLDIDGSTLINLGIKEGPQIGIILKKLLEQVIERPEINSRDILLGCVKDIMS</sequence>
<dbReference type="Pfam" id="PF01743">
    <property type="entry name" value="PolyA_pol"/>
    <property type="match status" value="1"/>
</dbReference>
<keyword evidence="7" id="KW-0460">Magnesium</keyword>
<dbReference type="PANTHER" id="PTHR46173">
    <property type="entry name" value="CCA TRNA NUCLEOTIDYLTRANSFERASE 1, MITOCHONDRIAL"/>
    <property type="match status" value="1"/>
</dbReference>
<comment type="cofactor">
    <cofactor evidence="1">
        <name>Mg(2+)</name>
        <dbReference type="ChEBI" id="CHEBI:18420"/>
    </cofactor>
</comment>
<dbReference type="InterPro" id="IPR002646">
    <property type="entry name" value="PolA_pol_head_dom"/>
</dbReference>
<evidence type="ECO:0008006" key="15">
    <source>
        <dbReference type="Google" id="ProtNLM"/>
    </source>
</evidence>
<protein>
    <recommendedName>
        <fullName evidence="15">CCA tRNA nucleotidyltransferase</fullName>
    </recommendedName>
</protein>
<dbReference type="AlphaFoldDB" id="G5GI94"/>
<evidence type="ECO:0000256" key="9">
    <source>
        <dbReference type="RuleBase" id="RU003953"/>
    </source>
</evidence>
<feature type="domain" description="Poly A polymerase head" evidence="10">
    <location>
        <begin position="24"/>
        <end position="144"/>
    </location>
</feature>
<dbReference type="SUPFAM" id="SSF81301">
    <property type="entry name" value="Nucleotidyltransferase"/>
    <property type="match status" value="1"/>
</dbReference>
<evidence type="ECO:0000313" key="13">
    <source>
        <dbReference type="EMBL" id="EHI55569.1"/>
    </source>
</evidence>
<dbReference type="EMBL" id="ACZL01000021">
    <property type="protein sequence ID" value="EHI55569.1"/>
    <property type="molecule type" value="Genomic_DNA"/>
</dbReference>
<dbReference type="Gene3D" id="3.30.460.10">
    <property type="entry name" value="Beta Polymerase, domain 2"/>
    <property type="match status" value="1"/>
</dbReference>
<dbReference type="GO" id="GO:0046872">
    <property type="term" value="F:metal ion binding"/>
    <property type="evidence" value="ECO:0007669"/>
    <property type="project" value="UniProtKB-KW"/>
</dbReference>
<dbReference type="Pfam" id="PF12627">
    <property type="entry name" value="PolyA_pol_RNAbd"/>
    <property type="match status" value="1"/>
</dbReference>
<evidence type="ECO:0000256" key="4">
    <source>
        <dbReference type="ARBA" id="ARBA00022695"/>
    </source>
</evidence>
<dbReference type="STRING" id="679200.HMPREF9333_01284"/>
<dbReference type="InterPro" id="IPR043519">
    <property type="entry name" value="NT_sf"/>
</dbReference>
<keyword evidence="5" id="KW-0479">Metal-binding</keyword>
<accession>G5GI94</accession>
<dbReference type="GO" id="GO:0008033">
    <property type="term" value="P:tRNA processing"/>
    <property type="evidence" value="ECO:0007669"/>
    <property type="project" value="UniProtKB-KW"/>
</dbReference>
<dbReference type="Pfam" id="PF13735">
    <property type="entry name" value="tRNA_NucTran2_2"/>
    <property type="match status" value="1"/>
</dbReference>
<dbReference type="eggNOG" id="COG0617">
    <property type="taxonomic scope" value="Bacteria"/>
</dbReference>